<protein>
    <recommendedName>
        <fullName evidence="8 10">Adenylate kinase</fullName>
        <shortName evidence="8">AK</shortName>
        <ecNumber evidence="8 10">2.7.4.3</ecNumber>
    </recommendedName>
    <alternativeName>
        <fullName evidence="8">ATP-AMP transphosphorylase</fullName>
    </alternativeName>
    <alternativeName>
        <fullName evidence="8">ATP:AMP phosphotransferase</fullName>
    </alternativeName>
    <alternativeName>
        <fullName evidence="8">Adenylate monophosphate kinase</fullName>
    </alternativeName>
</protein>
<dbReference type="InterPro" id="IPR007862">
    <property type="entry name" value="Adenylate_kinase_lid-dom"/>
</dbReference>
<evidence type="ECO:0000256" key="5">
    <source>
        <dbReference type="ARBA" id="ARBA00022777"/>
    </source>
</evidence>
<evidence type="ECO:0000256" key="3">
    <source>
        <dbReference type="ARBA" id="ARBA00022727"/>
    </source>
</evidence>
<gene>
    <name evidence="8" type="primary">adk</name>
    <name evidence="12" type="ORF">KDK92_07940</name>
</gene>
<accession>A0A9J6NZ06</accession>
<dbReference type="CDD" id="cd01428">
    <property type="entry name" value="ADK"/>
    <property type="match status" value="1"/>
</dbReference>
<dbReference type="NCBIfam" id="TIGR01351">
    <property type="entry name" value="adk"/>
    <property type="match status" value="1"/>
</dbReference>
<comment type="domain">
    <text evidence="8">Consists of three domains, a large central CORE domain and two small peripheral domains, NMPbind and LID, which undergo movements during catalysis. The LID domain closes over the site of phosphoryl transfer upon ATP binding. Assembling and dissambling the active center during each catalytic cycle provides an effective means to prevent ATP hydrolysis. Some bacteria have evolved a zinc-coordinating structure that stabilizes the LID domain.</text>
</comment>
<evidence type="ECO:0000256" key="10">
    <source>
        <dbReference type="RuleBase" id="RU003331"/>
    </source>
</evidence>
<feature type="region of interest" description="LID" evidence="8">
    <location>
        <begin position="126"/>
        <end position="163"/>
    </location>
</feature>
<feature type="binding site" evidence="8">
    <location>
        <position position="127"/>
    </location>
    <ligand>
        <name>ATP</name>
        <dbReference type="ChEBI" id="CHEBI:30616"/>
    </ligand>
</feature>
<feature type="binding site" evidence="8">
    <location>
        <position position="160"/>
    </location>
    <ligand>
        <name>AMP</name>
        <dbReference type="ChEBI" id="CHEBI:456215"/>
    </ligand>
</feature>
<sequence length="217" mass="24398">MRIILLGAPGAGKGTQAKSISNKYNIPHISTGDIFRKNISERTPLGIEAKKYIDNGQLVPDELTIDIIKSRLVEEDCENGYLLDGYPRTVEQAKALDVFLNEREANLDTALLIKVPREFILERMTGRRVCPSCGASYHVKFNPPKNEGICDICGSDIIQRDDDAEITVNKRLDIYEAQTHPLIEYYKSRDLLSEVDGTQAINDVFESVSKVLNELRK</sequence>
<dbReference type="SUPFAM" id="SSF52540">
    <property type="entry name" value="P-loop containing nucleoside triphosphate hydrolases"/>
    <property type="match status" value="1"/>
</dbReference>
<evidence type="ECO:0000313" key="12">
    <source>
        <dbReference type="EMBL" id="MCM1989666.1"/>
    </source>
</evidence>
<feature type="binding site" evidence="8">
    <location>
        <position position="171"/>
    </location>
    <ligand>
        <name>AMP</name>
        <dbReference type="ChEBI" id="CHEBI:456215"/>
    </ligand>
</feature>
<dbReference type="NCBIfam" id="NF001380">
    <property type="entry name" value="PRK00279.1-2"/>
    <property type="match status" value="1"/>
</dbReference>
<dbReference type="Pfam" id="PF05191">
    <property type="entry name" value="ADK_lid"/>
    <property type="match status" value="1"/>
</dbReference>
<evidence type="ECO:0000256" key="8">
    <source>
        <dbReference type="HAMAP-Rule" id="MF_00235"/>
    </source>
</evidence>
<dbReference type="PANTHER" id="PTHR23359">
    <property type="entry name" value="NUCLEOTIDE KINASE"/>
    <property type="match status" value="1"/>
</dbReference>
<proteinExistence type="inferred from homology"/>
<dbReference type="PROSITE" id="PS00113">
    <property type="entry name" value="ADENYLATE_KINASE"/>
    <property type="match status" value="1"/>
</dbReference>
<dbReference type="GO" id="GO:0004017">
    <property type="term" value="F:AMP kinase activity"/>
    <property type="evidence" value="ECO:0007669"/>
    <property type="project" value="UniProtKB-UniRule"/>
</dbReference>
<evidence type="ECO:0000313" key="13">
    <source>
        <dbReference type="Proteomes" id="UP001056429"/>
    </source>
</evidence>
<keyword evidence="5 8" id="KW-0418">Kinase</keyword>
<organism evidence="12 13">
    <name type="scientific">Oceanirhabdus seepicola</name>
    <dbReference type="NCBI Taxonomy" id="2828781"/>
    <lineage>
        <taxon>Bacteria</taxon>
        <taxon>Bacillati</taxon>
        <taxon>Bacillota</taxon>
        <taxon>Clostridia</taxon>
        <taxon>Eubacteriales</taxon>
        <taxon>Clostridiaceae</taxon>
        <taxon>Oceanirhabdus</taxon>
    </lineage>
</organism>
<dbReference type="NCBIfam" id="NF001381">
    <property type="entry name" value="PRK00279.1-3"/>
    <property type="match status" value="1"/>
</dbReference>
<reference evidence="12" key="2">
    <citation type="submission" date="2021-04" db="EMBL/GenBank/DDBJ databases">
        <authorList>
            <person name="Dong X."/>
        </authorList>
    </citation>
    <scope>NUCLEOTIDE SEQUENCE</scope>
    <source>
        <strain evidence="12">ZWT</strain>
    </source>
</reference>
<evidence type="ECO:0000256" key="6">
    <source>
        <dbReference type="ARBA" id="ARBA00022833"/>
    </source>
</evidence>
<feature type="binding site" evidence="8">
    <location>
        <position position="130"/>
    </location>
    <ligand>
        <name>Zn(2+)</name>
        <dbReference type="ChEBI" id="CHEBI:29105"/>
        <note>structural</note>
    </ligand>
</feature>
<dbReference type="PRINTS" id="PR00094">
    <property type="entry name" value="ADENYLTKNASE"/>
</dbReference>
<comment type="catalytic activity">
    <reaction evidence="8 10">
        <text>AMP + ATP = 2 ADP</text>
        <dbReference type="Rhea" id="RHEA:12973"/>
        <dbReference type="ChEBI" id="CHEBI:30616"/>
        <dbReference type="ChEBI" id="CHEBI:456215"/>
        <dbReference type="ChEBI" id="CHEBI:456216"/>
        <dbReference type="EC" id="2.7.4.3"/>
    </reaction>
</comment>
<feature type="binding site" evidence="8">
    <location>
        <position position="199"/>
    </location>
    <ligand>
        <name>ATP</name>
        <dbReference type="ChEBI" id="CHEBI:30616"/>
    </ligand>
</feature>
<comment type="similarity">
    <text evidence="8 9">Belongs to the adenylate kinase family.</text>
</comment>
<keyword evidence="6 8" id="KW-0862">Zinc</keyword>
<dbReference type="InterPro" id="IPR033690">
    <property type="entry name" value="Adenylat_kinase_CS"/>
</dbReference>
<keyword evidence="2 8" id="KW-0479">Metal-binding</keyword>
<feature type="binding site" evidence="8">
    <location>
        <position position="92"/>
    </location>
    <ligand>
        <name>AMP</name>
        <dbReference type="ChEBI" id="CHEBI:456215"/>
    </ligand>
</feature>
<keyword evidence="1 8" id="KW-0808">Transferase</keyword>
<feature type="domain" description="Adenylate kinase active site lid" evidence="11">
    <location>
        <begin position="127"/>
        <end position="162"/>
    </location>
</feature>
<dbReference type="EC" id="2.7.4.3" evidence="8 10"/>
<comment type="subcellular location">
    <subcellularLocation>
        <location evidence="8 10">Cytoplasm</location>
    </subcellularLocation>
</comment>
<comment type="subunit">
    <text evidence="8 10">Monomer.</text>
</comment>
<feature type="binding site" evidence="8">
    <location>
        <position position="36"/>
    </location>
    <ligand>
        <name>AMP</name>
        <dbReference type="ChEBI" id="CHEBI:456215"/>
    </ligand>
</feature>
<evidence type="ECO:0000256" key="7">
    <source>
        <dbReference type="ARBA" id="ARBA00022840"/>
    </source>
</evidence>
<dbReference type="Pfam" id="PF00406">
    <property type="entry name" value="ADK"/>
    <property type="match status" value="1"/>
</dbReference>
<keyword evidence="8" id="KW-0963">Cytoplasm</keyword>
<dbReference type="GO" id="GO:0044209">
    <property type="term" value="P:AMP salvage"/>
    <property type="evidence" value="ECO:0007669"/>
    <property type="project" value="UniProtKB-UniRule"/>
</dbReference>
<evidence type="ECO:0000256" key="2">
    <source>
        <dbReference type="ARBA" id="ARBA00022723"/>
    </source>
</evidence>
<dbReference type="InterPro" id="IPR006259">
    <property type="entry name" value="Adenyl_kin_sub"/>
</dbReference>
<dbReference type="GO" id="GO:0005524">
    <property type="term" value="F:ATP binding"/>
    <property type="evidence" value="ECO:0007669"/>
    <property type="project" value="UniProtKB-UniRule"/>
</dbReference>
<dbReference type="Gene3D" id="3.40.50.300">
    <property type="entry name" value="P-loop containing nucleotide triphosphate hydrolases"/>
    <property type="match status" value="1"/>
</dbReference>
<dbReference type="InterPro" id="IPR000850">
    <property type="entry name" value="Adenylat/UMP-CMP_kin"/>
</dbReference>
<dbReference type="GO" id="GO:0005737">
    <property type="term" value="C:cytoplasm"/>
    <property type="evidence" value="ECO:0007669"/>
    <property type="project" value="UniProtKB-SubCell"/>
</dbReference>
<comment type="pathway">
    <text evidence="8">Purine metabolism; AMP biosynthesis via salvage pathway; AMP from ADP: step 1/1.</text>
</comment>
<dbReference type="GO" id="GO:0008270">
    <property type="term" value="F:zinc ion binding"/>
    <property type="evidence" value="ECO:0007669"/>
    <property type="project" value="UniProtKB-UniRule"/>
</dbReference>
<feature type="binding site" evidence="8">
    <location>
        <position position="153"/>
    </location>
    <ligand>
        <name>Zn(2+)</name>
        <dbReference type="ChEBI" id="CHEBI:29105"/>
        <note>structural</note>
    </ligand>
</feature>
<feature type="binding site" evidence="8">
    <location>
        <begin position="57"/>
        <end position="59"/>
    </location>
    <ligand>
        <name>AMP</name>
        <dbReference type="ChEBI" id="CHEBI:456215"/>
    </ligand>
</feature>
<keyword evidence="13" id="KW-1185">Reference proteome</keyword>
<feature type="binding site" evidence="8">
    <location>
        <begin position="10"/>
        <end position="15"/>
    </location>
    <ligand>
        <name>ATP</name>
        <dbReference type="ChEBI" id="CHEBI:30616"/>
    </ligand>
</feature>
<evidence type="ECO:0000256" key="9">
    <source>
        <dbReference type="RuleBase" id="RU003330"/>
    </source>
</evidence>
<evidence type="ECO:0000256" key="4">
    <source>
        <dbReference type="ARBA" id="ARBA00022741"/>
    </source>
</evidence>
<dbReference type="EMBL" id="JAGSOJ010000002">
    <property type="protein sequence ID" value="MCM1989666.1"/>
    <property type="molecule type" value="Genomic_DNA"/>
</dbReference>
<comment type="caution">
    <text evidence="12">The sequence shown here is derived from an EMBL/GenBank/DDBJ whole genome shotgun (WGS) entry which is preliminary data.</text>
</comment>
<keyword evidence="7 8" id="KW-0067">ATP-binding</keyword>
<name>A0A9J6NZ06_9CLOT</name>
<dbReference type="NCBIfam" id="NF011100">
    <property type="entry name" value="PRK14527.1"/>
    <property type="match status" value="1"/>
</dbReference>
<feature type="binding site" evidence="8">
    <location>
        <position position="150"/>
    </location>
    <ligand>
        <name>Zn(2+)</name>
        <dbReference type="ChEBI" id="CHEBI:29105"/>
        <note>structural</note>
    </ligand>
</feature>
<feature type="region of interest" description="NMP" evidence="8">
    <location>
        <begin position="30"/>
        <end position="59"/>
    </location>
</feature>
<evidence type="ECO:0000259" key="11">
    <source>
        <dbReference type="Pfam" id="PF05191"/>
    </source>
</evidence>
<dbReference type="Proteomes" id="UP001056429">
    <property type="component" value="Unassembled WGS sequence"/>
</dbReference>
<dbReference type="FunFam" id="3.40.50.300:FF:000106">
    <property type="entry name" value="Adenylate kinase mitochondrial"/>
    <property type="match status" value="1"/>
</dbReference>
<reference evidence="12" key="1">
    <citation type="journal article" date="2021" name="mSystems">
        <title>Bacteria and Archaea Synergistically Convert Glycine Betaine to Biogenic Methane in the Formosa Cold Seep of the South China Sea.</title>
        <authorList>
            <person name="Li L."/>
            <person name="Zhang W."/>
            <person name="Zhang S."/>
            <person name="Song L."/>
            <person name="Sun Q."/>
            <person name="Zhang H."/>
            <person name="Xiang H."/>
            <person name="Dong X."/>
        </authorList>
    </citation>
    <scope>NUCLEOTIDE SEQUENCE</scope>
    <source>
        <strain evidence="12">ZWT</strain>
    </source>
</reference>
<feature type="binding site" evidence="8">
    <location>
        <position position="133"/>
    </location>
    <ligand>
        <name>Zn(2+)</name>
        <dbReference type="ChEBI" id="CHEBI:29105"/>
        <note>structural</note>
    </ligand>
</feature>
<feature type="binding site" evidence="8">
    <location>
        <position position="31"/>
    </location>
    <ligand>
        <name>AMP</name>
        <dbReference type="ChEBI" id="CHEBI:456215"/>
    </ligand>
</feature>
<dbReference type="AlphaFoldDB" id="A0A9J6NZ06"/>
<keyword evidence="4 8" id="KW-0547">Nucleotide-binding</keyword>
<dbReference type="InterPro" id="IPR027417">
    <property type="entry name" value="P-loop_NTPase"/>
</dbReference>
<feature type="binding site" evidence="8">
    <location>
        <begin position="136"/>
        <end position="137"/>
    </location>
    <ligand>
        <name>ATP</name>
        <dbReference type="ChEBI" id="CHEBI:30616"/>
    </ligand>
</feature>
<feature type="binding site" evidence="8">
    <location>
        <begin position="85"/>
        <end position="88"/>
    </location>
    <ligand>
        <name>AMP</name>
        <dbReference type="ChEBI" id="CHEBI:456215"/>
    </ligand>
</feature>
<comment type="function">
    <text evidence="8">Catalyzes the reversible transfer of the terminal phosphate group between ATP and AMP. Plays an important role in cellular energy homeostasis and in adenine nucleotide metabolism.</text>
</comment>
<dbReference type="HAMAP" id="MF_00235">
    <property type="entry name" value="Adenylate_kinase_Adk"/>
    <property type="match status" value="1"/>
</dbReference>
<keyword evidence="3 8" id="KW-0545">Nucleotide biosynthesis</keyword>
<dbReference type="RefSeq" id="WP_250858693.1">
    <property type="nucleotide sequence ID" value="NZ_JAGSOJ010000002.1"/>
</dbReference>
<evidence type="ECO:0000256" key="1">
    <source>
        <dbReference type="ARBA" id="ARBA00022679"/>
    </source>
</evidence>